<sequence>MEFSDIFSGIFKTMLKSQKSQSATKIPTAKLKVGTGVGVRRSHRTSFEKQYVPVVPHLPKSKTHVMIRYFHLPTFPSKQPAVYSRILFHLETDKGNARKVTFEGHPRSVYGLSEEASRQEMIIKLPTKSPKMITKACQTDFRESEAQTEPWRHEIRADEKLLNEFLALDFLSFDGTRLPGEDEVLLIEKARQRLAWENILTRLRGKEKEPKRRLLVSAISGAEMAMREKIRENVSEERLKASANLMSEKRERCERELSGMLEKMYGIRRRENDTKIQYWKHQYSRKLRKMKYQRTQSAVIQSSLSYVSSHLRNAPEPCGFGKSLDLADVRLKYLKKFNGLVVLEKHILSNYFQRSPARKFDYEEASKPKEIEICLRGHKGKQLYHDGGVDETIEPFLKVPTQVPSPEPATPKTERRETSLDEELNDASVFLVKIVKGRAIQTKKVLEFSKLAENHK</sequence>
<proteinExistence type="inferred from homology"/>
<name>A0AAN8PWC5_POLSC</name>
<gene>
    <name evidence="9" type="ORF">RUM43_009401</name>
</gene>
<evidence type="ECO:0000256" key="6">
    <source>
        <dbReference type="ARBA" id="ARBA00029555"/>
    </source>
</evidence>
<dbReference type="Pfam" id="PF14738">
    <property type="entry name" value="CFAP91"/>
    <property type="match status" value="1"/>
</dbReference>
<comment type="caution">
    <text evidence="9">The sequence shown here is derived from an EMBL/GenBank/DDBJ whole genome shotgun (WGS) entry which is preliminary data.</text>
</comment>
<evidence type="ECO:0000313" key="10">
    <source>
        <dbReference type="Proteomes" id="UP001372834"/>
    </source>
</evidence>
<dbReference type="PANTHER" id="PTHR22455">
    <property type="entry name" value="CILIA- AND FLAGELLA-ASSOCIATED PROTEIN 91"/>
    <property type="match status" value="1"/>
</dbReference>
<keyword evidence="3" id="KW-0206">Cytoskeleton</keyword>
<feature type="region of interest" description="Disordered" evidence="7">
    <location>
        <begin position="400"/>
        <end position="421"/>
    </location>
</feature>
<keyword evidence="4" id="KW-0966">Cell projection</keyword>
<dbReference type="GO" id="GO:0005930">
    <property type="term" value="C:axoneme"/>
    <property type="evidence" value="ECO:0007669"/>
    <property type="project" value="UniProtKB-SubCell"/>
</dbReference>
<accession>A0AAN8PWC5</accession>
<protein>
    <recommendedName>
        <fullName evidence="6">Cilia- and flagella-associated protein 91</fullName>
    </recommendedName>
</protein>
<dbReference type="EMBL" id="JAWJWE010000038">
    <property type="protein sequence ID" value="KAK6623549.1"/>
    <property type="molecule type" value="Genomic_DNA"/>
</dbReference>
<feature type="domain" description="CFAP91" evidence="8">
    <location>
        <begin position="138"/>
        <end position="289"/>
    </location>
</feature>
<keyword evidence="2" id="KW-0963">Cytoplasm</keyword>
<evidence type="ECO:0000256" key="3">
    <source>
        <dbReference type="ARBA" id="ARBA00023212"/>
    </source>
</evidence>
<dbReference type="InterPro" id="IPR026720">
    <property type="entry name" value="CFAP91"/>
</dbReference>
<dbReference type="PANTHER" id="PTHR22455:SF10">
    <property type="entry name" value="CILIA- AND FLAGELLA-ASSOCIATED PROTEIN 91"/>
    <property type="match status" value="1"/>
</dbReference>
<dbReference type="AlphaFoldDB" id="A0AAN8PWC5"/>
<organism evidence="9 10">
    <name type="scientific">Polyplax serrata</name>
    <name type="common">Common mouse louse</name>
    <dbReference type="NCBI Taxonomy" id="468196"/>
    <lineage>
        <taxon>Eukaryota</taxon>
        <taxon>Metazoa</taxon>
        <taxon>Ecdysozoa</taxon>
        <taxon>Arthropoda</taxon>
        <taxon>Hexapoda</taxon>
        <taxon>Insecta</taxon>
        <taxon>Pterygota</taxon>
        <taxon>Neoptera</taxon>
        <taxon>Paraneoptera</taxon>
        <taxon>Psocodea</taxon>
        <taxon>Troctomorpha</taxon>
        <taxon>Phthiraptera</taxon>
        <taxon>Anoplura</taxon>
        <taxon>Polyplacidae</taxon>
        <taxon>Polyplax</taxon>
    </lineage>
</organism>
<reference evidence="9 10" key="1">
    <citation type="submission" date="2023-10" db="EMBL/GenBank/DDBJ databases">
        <title>Genomes of two closely related lineages of the louse Polyplax serrata with different host specificities.</title>
        <authorList>
            <person name="Martinu J."/>
            <person name="Tarabai H."/>
            <person name="Stefka J."/>
            <person name="Hypsa V."/>
        </authorList>
    </citation>
    <scope>NUCLEOTIDE SEQUENCE [LARGE SCALE GENOMIC DNA]</scope>
    <source>
        <strain evidence="9">HR10_N</strain>
    </source>
</reference>
<dbReference type="Proteomes" id="UP001372834">
    <property type="component" value="Unassembled WGS sequence"/>
</dbReference>
<evidence type="ECO:0000256" key="4">
    <source>
        <dbReference type="ARBA" id="ARBA00023273"/>
    </source>
</evidence>
<dbReference type="InterPro" id="IPR032840">
    <property type="entry name" value="CFAP91_dom"/>
</dbReference>
<evidence type="ECO:0000256" key="2">
    <source>
        <dbReference type="ARBA" id="ARBA00022490"/>
    </source>
</evidence>
<evidence type="ECO:0000256" key="5">
    <source>
        <dbReference type="ARBA" id="ARBA00029468"/>
    </source>
</evidence>
<evidence type="ECO:0000259" key="8">
    <source>
        <dbReference type="Pfam" id="PF14738"/>
    </source>
</evidence>
<comment type="similarity">
    <text evidence="5">Belongs to the CFAP91 family.</text>
</comment>
<evidence type="ECO:0000256" key="1">
    <source>
        <dbReference type="ARBA" id="ARBA00004430"/>
    </source>
</evidence>
<evidence type="ECO:0000313" key="9">
    <source>
        <dbReference type="EMBL" id="KAK6623549.1"/>
    </source>
</evidence>
<evidence type="ECO:0000256" key="7">
    <source>
        <dbReference type="SAM" id="MobiDB-lite"/>
    </source>
</evidence>
<comment type="subcellular location">
    <subcellularLocation>
        <location evidence="1">Cytoplasm</location>
        <location evidence="1">Cytoskeleton</location>
        <location evidence="1">Cilium axoneme</location>
    </subcellularLocation>
</comment>